<accession>A0A6P1GAX6</accession>
<proteinExistence type="predicted"/>
<dbReference type="KEGG" id="nef:GP480_03295"/>
<dbReference type="EMBL" id="CP047224">
    <property type="protein sequence ID" value="QHD65432.1"/>
    <property type="molecule type" value="Genomic_DNA"/>
</dbReference>
<dbReference type="RefSeq" id="WP_160095821.1">
    <property type="nucleotide sequence ID" value="NZ_CP047224.1"/>
</dbReference>
<gene>
    <name evidence="1" type="ORF">GP480_03295</name>
</gene>
<dbReference type="Proteomes" id="UP000464912">
    <property type="component" value="Chromosome"/>
</dbReference>
<reference evidence="1 2" key="1">
    <citation type="journal article" date="2020" name="MBio">
        <title>Erratum for Teymournejad et al., 'Isolation and Molecular Analysis of a Novel Neorickettsia Species That Causes Potomac Horse Fever'.</title>
        <authorList>
            <person name="Teymournejad O."/>
            <person name="Lin M."/>
            <person name="Bekebrede H."/>
            <person name="Kamr A."/>
            <person name="Toribio R.E."/>
            <person name="Arroyo L.G."/>
            <person name="Baird J.D."/>
            <person name="Rikihisa Y."/>
        </authorList>
    </citation>
    <scope>NUCLEOTIDE SEQUENCE [LARGE SCALE GENOMIC DNA]</scope>
    <source>
        <strain evidence="1 2">Fin17</strain>
    </source>
</reference>
<keyword evidence="2" id="KW-1185">Reference proteome</keyword>
<evidence type="ECO:0000313" key="1">
    <source>
        <dbReference type="EMBL" id="QHD65432.1"/>
    </source>
</evidence>
<name>A0A6P1GAX6_9RICK</name>
<organism evidence="1 2">
    <name type="scientific">Neorickettsia findlayensis</name>
    <dbReference type="NCBI Taxonomy" id="2686014"/>
    <lineage>
        <taxon>Bacteria</taxon>
        <taxon>Pseudomonadati</taxon>
        <taxon>Pseudomonadota</taxon>
        <taxon>Alphaproteobacteria</taxon>
        <taxon>Rickettsiales</taxon>
        <taxon>Anaplasmataceae</taxon>
        <taxon>Neorickettsia</taxon>
    </lineage>
</organism>
<sequence>MEFELNLSLDLSGFVQFPAISTDSSKTTQADNLAQTGFMASAINYMKSLLHLEE</sequence>
<reference evidence="1 2" key="2">
    <citation type="journal article" date="2020" name="MBio">
        <title>Isolation and Molecular Analysis of a Novel Neorickettsia Species That Causes Potomac Horse Fever.</title>
        <authorList>
            <person name="Teymournejad O."/>
            <person name="Lin M."/>
            <person name="Bekebrede H."/>
            <person name="Kamr A."/>
            <person name="Toribio R.E."/>
            <person name="Arroyo L.G."/>
            <person name="Baird J.D."/>
            <person name="Rikihisa Y."/>
        </authorList>
    </citation>
    <scope>NUCLEOTIDE SEQUENCE [LARGE SCALE GENOMIC DNA]</scope>
    <source>
        <strain evidence="1 2">Fin17</strain>
    </source>
</reference>
<protein>
    <submittedName>
        <fullName evidence="1">Uncharacterized protein</fullName>
    </submittedName>
</protein>
<evidence type="ECO:0000313" key="2">
    <source>
        <dbReference type="Proteomes" id="UP000464912"/>
    </source>
</evidence>
<dbReference type="AlphaFoldDB" id="A0A6P1GAX6"/>